<sequence length="109" mass="11935">MRARDQYRTDSPPRRYLSDPGSPVHVWTLRARRCATPRITGGPVPLLREPLQLGENAVALSTILLIVLVLLLIGALPSWPYSRGWGYGPSGGLGLVVVILIILLLMGRI</sequence>
<organism evidence="2 3">
    <name type="scientific">Rhodanobacter denitrificans</name>
    <dbReference type="NCBI Taxonomy" id="666685"/>
    <lineage>
        <taxon>Bacteria</taxon>
        <taxon>Pseudomonadati</taxon>
        <taxon>Pseudomonadota</taxon>
        <taxon>Gammaproteobacteria</taxon>
        <taxon>Lysobacterales</taxon>
        <taxon>Rhodanobacteraceae</taxon>
        <taxon>Rhodanobacter</taxon>
    </lineage>
</organism>
<keyword evidence="1" id="KW-1133">Transmembrane helix</keyword>
<dbReference type="Pfam" id="PF11752">
    <property type="entry name" value="DUF3309"/>
    <property type="match status" value="1"/>
</dbReference>
<feature type="transmembrane region" description="Helical" evidence="1">
    <location>
        <begin position="85"/>
        <end position="106"/>
    </location>
</feature>
<evidence type="ECO:0008006" key="4">
    <source>
        <dbReference type="Google" id="ProtNLM"/>
    </source>
</evidence>
<gene>
    <name evidence="2" type="ORF">DI564_18055</name>
</gene>
<dbReference type="InterPro" id="IPR021738">
    <property type="entry name" value="DUF3309"/>
</dbReference>
<reference evidence="2 3" key="1">
    <citation type="submission" date="2017-08" db="EMBL/GenBank/DDBJ databases">
        <title>Infants hospitalized years apart are colonized by the same room-sourced microbial strains.</title>
        <authorList>
            <person name="Brooks B."/>
            <person name="Olm M.R."/>
            <person name="Firek B.A."/>
            <person name="Baker R."/>
            <person name="Thomas B.C."/>
            <person name="Morowitz M.J."/>
            <person name="Banfield J.F."/>
        </authorList>
    </citation>
    <scope>NUCLEOTIDE SEQUENCE [LARGE SCALE GENOMIC DNA]</scope>
    <source>
        <strain evidence="2">S2_005_003_R2_42</strain>
    </source>
</reference>
<proteinExistence type="predicted"/>
<keyword evidence="1" id="KW-0472">Membrane</keyword>
<evidence type="ECO:0000313" key="2">
    <source>
        <dbReference type="EMBL" id="PZQ09215.1"/>
    </source>
</evidence>
<dbReference type="EMBL" id="QFPO01000034">
    <property type="protein sequence ID" value="PZQ09215.1"/>
    <property type="molecule type" value="Genomic_DNA"/>
</dbReference>
<evidence type="ECO:0000256" key="1">
    <source>
        <dbReference type="SAM" id="Phobius"/>
    </source>
</evidence>
<accession>A0A2W5K292</accession>
<protein>
    <recommendedName>
        <fullName evidence="4">DUF3309 domain-containing protein</fullName>
    </recommendedName>
</protein>
<name>A0A2W5K292_9GAMM</name>
<feature type="transmembrane region" description="Helical" evidence="1">
    <location>
        <begin position="57"/>
        <end position="79"/>
    </location>
</feature>
<keyword evidence="1" id="KW-0812">Transmembrane</keyword>
<dbReference type="AlphaFoldDB" id="A0A2W5K292"/>
<evidence type="ECO:0000313" key="3">
    <source>
        <dbReference type="Proteomes" id="UP000249046"/>
    </source>
</evidence>
<dbReference type="Proteomes" id="UP000249046">
    <property type="component" value="Unassembled WGS sequence"/>
</dbReference>
<comment type="caution">
    <text evidence="2">The sequence shown here is derived from an EMBL/GenBank/DDBJ whole genome shotgun (WGS) entry which is preliminary data.</text>
</comment>